<evidence type="ECO:0000256" key="11">
    <source>
        <dbReference type="ARBA" id="ARBA00022989"/>
    </source>
</evidence>
<keyword evidence="18" id="KW-1185">Reference proteome</keyword>
<dbReference type="GO" id="GO:0008429">
    <property type="term" value="F:phosphatidylethanolamine binding"/>
    <property type="evidence" value="ECO:0007669"/>
    <property type="project" value="TreeGrafter"/>
</dbReference>
<evidence type="ECO:0000256" key="2">
    <source>
        <dbReference type="ARBA" id="ARBA00004477"/>
    </source>
</evidence>
<dbReference type="GO" id="GO:0005789">
    <property type="term" value="C:endoplasmic reticulum membrane"/>
    <property type="evidence" value="ECO:0007669"/>
    <property type="project" value="UniProtKB-SubCell"/>
</dbReference>
<dbReference type="GO" id="GO:0035091">
    <property type="term" value="F:phosphatidylinositol binding"/>
    <property type="evidence" value="ECO:0007669"/>
    <property type="project" value="TreeGrafter"/>
</dbReference>
<dbReference type="CDD" id="cd04050">
    <property type="entry name" value="C2B_Synaptotagmin-like"/>
    <property type="match status" value="1"/>
</dbReference>
<dbReference type="Pfam" id="PF17047">
    <property type="entry name" value="SMP_LBD"/>
    <property type="match status" value="1"/>
</dbReference>
<dbReference type="SMART" id="SM00239">
    <property type="entry name" value="C2"/>
    <property type="match status" value="3"/>
</dbReference>
<dbReference type="GO" id="GO:0061817">
    <property type="term" value="P:endoplasmic reticulum-plasma membrane tethering"/>
    <property type="evidence" value="ECO:0007669"/>
    <property type="project" value="InterPro"/>
</dbReference>
<keyword evidence="12" id="KW-0445">Lipid transport</keyword>
<dbReference type="PROSITE" id="PS50004">
    <property type="entry name" value="C2"/>
    <property type="match status" value="3"/>
</dbReference>
<reference evidence="18" key="1">
    <citation type="journal article" date="2013" name="Genetics">
        <title>The draft genome and transcriptome of Panagrellus redivivus are shaped by the harsh demands of a free-living lifestyle.</title>
        <authorList>
            <person name="Srinivasan J."/>
            <person name="Dillman A.R."/>
            <person name="Macchietto M.G."/>
            <person name="Heikkinen L."/>
            <person name="Lakso M."/>
            <person name="Fracchia K.M."/>
            <person name="Antoshechkin I."/>
            <person name="Mortazavi A."/>
            <person name="Wong G."/>
            <person name="Sternberg P.W."/>
        </authorList>
    </citation>
    <scope>NUCLEOTIDE SEQUENCE [LARGE SCALE GENOMIC DNA]</scope>
    <source>
        <strain evidence="18">MT8872</strain>
    </source>
</reference>
<evidence type="ECO:0000256" key="7">
    <source>
        <dbReference type="ARBA" id="ARBA00022723"/>
    </source>
</evidence>
<dbReference type="FunFam" id="2.60.40.150:FF:000025">
    <property type="entry name" value="Extended synaptotagmin 2"/>
    <property type="match status" value="1"/>
</dbReference>
<feature type="domain" description="C2" evidence="16">
    <location>
        <begin position="280"/>
        <end position="399"/>
    </location>
</feature>
<dbReference type="PROSITE" id="PS51847">
    <property type="entry name" value="SMP"/>
    <property type="match status" value="1"/>
</dbReference>
<feature type="domain" description="SMP-LTD" evidence="17">
    <location>
        <begin position="103"/>
        <end position="281"/>
    </location>
</feature>
<reference evidence="19" key="2">
    <citation type="submission" date="2020-10" db="UniProtKB">
        <authorList>
            <consortium name="WormBaseParasite"/>
        </authorList>
    </citation>
    <scope>IDENTIFICATION</scope>
</reference>
<dbReference type="GO" id="GO:0005544">
    <property type="term" value="F:calcium-dependent phospholipid binding"/>
    <property type="evidence" value="ECO:0007669"/>
    <property type="project" value="TreeGrafter"/>
</dbReference>
<evidence type="ECO:0000256" key="4">
    <source>
        <dbReference type="ARBA" id="ARBA00022448"/>
    </source>
</evidence>
<name>A0A7E4V2D6_PANRE</name>
<dbReference type="Gene3D" id="2.60.40.150">
    <property type="entry name" value="C2 domain"/>
    <property type="match status" value="3"/>
</dbReference>
<keyword evidence="7" id="KW-0479">Metal-binding</keyword>
<evidence type="ECO:0000256" key="12">
    <source>
        <dbReference type="ARBA" id="ARBA00023055"/>
    </source>
</evidence>
<evidence type="ECO:0000259" key="16">
    <source>
        <dbReference type="PROSITE" id="PS50004"/>
    </source>
</evidence>
<dbReference type="PANTHER" id="PTHR45761">
    <property type="entry name" value="EXTENDED SYNAPTOTAGMIN-LIKE PROTEIN 2, ISOFORM C"/>
    <property type="match status" value="1"/>
</dbReference>
<dbReference type="InterPro" id="IPR037749">
    <property type="entry name" value="Ext_Synaptotagmin_C2B"/>
</dbReference>
<feature type="domain" description="C2" evidence="16">
    <location>
        <begin position="421"/>
        <end position="550"/>
    </location>
</feature>
<evidence type="ECO:0000256" key="14">
    <source>
        <dbReference type="ARBA" id="ARBA00023136"/>
    </source>
</evidence>
<accession>A0A7E4V2D6</accession>
<evidence type="ECO:0000256" key="5">
    <source>
        <dbReference type="ARBA" id="ARBA00022475"/>
    </source>
</evidence>
<organism evidence="18 19">
    <name type="scientific">Panagrellus redivivus</name>
    <name type="common">Microworm</name>
    <dbReference type="NCBI Taxonomy" id="6233"/>
    <lineage>
        <taxon>Eukaryota</taxon>
        <taxon>Metazoa</taxon>
        <taxon>Ecdysozoa</taxon>
        <taxon>Nematoda</taxon>
        <taxon>Chromadorea</taxon>
        <taxon>Rhabditida</taxon>
        <taxon>Tylenchina</taxon>
        <taxon>Panagrolaimomorpha</taxon>
        <taxon>Panagrolaimoidea</taxon>
        <taxon>Panagrolaimidae</taxon>
        <taxon>Panagrellus</taxon>
    </lineage>
</organism>
<dbReference type="InterPro" id="IPR037733">
    <property type="entry name" value="Ext_Synaptotagmin_C2A"/>
</dbReference>
<dbReference type="Pfam" id="PF00168">
    <property type="entry name" value="C2"/>
    <property type="match status" value="3"/>
</dbReference>
<protein>
    <submittedName>
        <fullName evidence="19">Extended synaptotagmin-2</fullName>
    </submittedName>
</protein>
<evidence type="ECO:0000256" key="1">
    <source>
        <dbReference type="ARBA" id="ARBA00004202"/>
    </source>
</evidence>
<keyword evidence="14 15" id="KW-0472">Membrane</keyword>
<evidence type="ECO:0000259" key="17">
    <source>
        <dbReference type="PROSITE" id="PS51847"/>
    </source>
</evidence>
<keyword evidence="13" id="KW-0446">Lipid-binding</keyword>
<evidence type="ECO:0000256" key="8">
    <source>
        <dbReference type="ARBA" id="ARBA00022737"/>
    </source>
</evidence>
<dbReference type="PANTHER" id="PTHR45761:SF1">
    <property type="entry name" value="EXTENDED SYNAPTOTAGMIN-LIKE PROTEIN 2, ISOFORM C"/>
    <property type="match status" value="1"/>
</dbReference>
<dbReference type="InterPro" id="IPR035892">
    <property type="entry name" value="C2_domain_sf"/>
</dbReference>
<dbReference type="GO" id="GO:0031210">
    <property type="term" value="F:phosphatidylcholine binding"/>
    <property type="evidence" value="ECO:0007669"/>
    <property type="project" value="TreeGrafter"/>
</dbReference>
<dbReference type="InterPro" id="IPR039010">
    <property type="entry name" value="Synaptotagmin_SMP"/>
</dbReference>
<dbReference type="InterPro" id="IPR000008">
    <property type="entry name" value="C2_dom"/>
</dbReference>
<keyword evidence="8" id="KW-0677">Repeat</keyword>
<keyword evidence="6 15" id="KW-0812">Transmembrane</keyword>
<dbReference type="GO" id="GO:0005886">
    <property type="term" value="C:plasma membrane"/>
    <property type="evidence" value="ECO:0007669"/>
    <property type="project" value="UniProtKB-SubCell"/>
</dbReference>
<evidence type="ECO:0000256" key="15">
    <source>
        <dbReference type="SAM" id="Phobius"/>
    </source>
</evidence>
<dbReference type="CDD" id="cd21670">
    <property type="entry name" value="SMP_ESyt"/>
    <property type="match status" value="1"/>
</dbReference>
<dbReference type="WBParaSite" id="Pan_g15614.t1">
    <property type="protein sequence ID" value="Pan_g15614.t1"/>
    <property type="gene ID" value="Pan_g15614"/>
</dbReference>
<evidence type="ECO:0000256" key="6">
    <source>
        <dbReference type="ARBA" id="ARBA00022692"/>
    </source>
</evidence>
<dbReference type="InterPro" id="IPR031468">
    <property type="entry name" value="SMP_LBD"/>
</dbReference>
<dbReference type="SUPFAM" id="SSF49562">
    <property type="entry name" value="C2 domain (Calcium/lipid-binding domain, CaLB)"/>
    <property type="match status" value="3"/>
</dbReference>
<evidence type="ECO:0000256" key="9">
    <source>
        <dbReference type="ARBA" id="ARBA00022824"/>
    </source>
</evidence>
<sequence length="813" mass="92454">MINNNANNAAYSPAEVIMSWPNYIVPIVSTVVLMTSCWAVGHYDLSFLWIIIFCVLYVLKQHMWMKRENRRLRLRQVIMQEREAVMAQFTKLEDMPAWIQFPDIERIEWVNHVLLQLWPYIAEYSKSFMRELIEPQVRSCMPSPFKSFKFTHIDMGDMPCRVSGLKVYTKNVGRDRIIIDMDVGYAGDAEFTVNTCGFTGGLNQLVLTGRVRCVLMPLLNVPPMIGGVSASFIELPKIDFNLTGMGEFVQLPGLIDAIRSIMNIQMANICVLPNKIVVPLAPNVDVTQLYFPEPDGMVRIKIIEARNLENKDISFLRKDKSDPYCELQVGAQVFRTRTINNDLNPVFNEYFEAVVDQSSGQTLRLELFDADDTGKDEELGRLSLPIEVIRHDGILNKWFHLEGCKHGELHIKVQWFDLSKKKELLEKQIWDNQWITSDKPVHTAILMVYIDTVSDLPYPKANLEPSPFMEASLGQVVQRTAVKTKTVNPLFQTKFTFFVKQPEGQELKLKAIDDGTKRPLGELNISLLSIIDQPDMEVFQATYNLVMGIHQCPIVLTVRMRAFEPTTKQETNNVFESTAKAYGNASHIERAERVEVVVANGDEKGHSGAGDVTAAEPGKTVEYNGGLLTPERKLNTENYQTLNASNGSLAGSTISQHGLMQKLRRSKHTKRSFKNKTEGGELLVDMFYDADEFKLCVNIISARNLRPVEQKGNADPYVKVKLIPTQKNSPKKEKKEHKTGVVSNTLNPQFDNEFSFNVHYSDLRNYKLIFAVKDDLNYGVLHRQPTLGFVEIPLENFDHKNAIKGQWLALHTS</sequence>
<evidence type="ECO:0000256" key="13">
    <source>
        <dbReference type="ARBA" id="ARBA00023121"/>
    </source>
</evidence>
<feature type="domain" description="C2" evidence="16">
    <location>
        <begin position="678"/>
        <end position="808"/>
    </location>
</feature>
<feature type="transmembrane region" description="Helical" evidence="15">
    <location>
        <begin position="20"/>
        <end position="41"/>
    </location>
</feature>
<feature type="transmembrane region" description="Helical" evidence="15">
    <location>
        <begin position="47"/>
        <end position="65"/>
    </location>
</feature>
<keyword evidence="4" id="KW-0813">Transport</keyword>
<dbReference type="AlphaFoldDB" id="A0A7E4V2D6"/>
<evidence type="ECO:0000313" key="19">
    <source>
        <dbReference type="WBParaSite" id="Pan_g15614.t1"/>
    </source>
</evidence>
<keyword evidence="10" id="KW-0106">Calcium</keyword>
<dbReference type="Proteomes" id="UP000492821">
    <property type="component" value="Unassembled WGS sequence"/>
</dbReference>
<evidence type="ECO:0000256" key="10">
    <source>
        <dbReference type="ARBA" id="ARBA00022837"/>
    </source>
</evidence>
<keyword evidence="9" id="KW-0256">Endoplasmic reticulum</keyword>
<dbReference type="InterPro" id="IPR051634">
    <property type="entry name" value="Extended_Synaptotagmin"/>
</dbReference>
<dbReference type="GO" id="GO:0006869">
    <property type="term" value="P:lipid transport"/>
    <property type="evidence" value="ECO:0007669"/>
    <property type="project" value="UniProtKB-KW"/>
</dbReference>
<keyword evidence="11 15" id="KW-1133">Transmembrane helix</keyword>
<proteinExistence type="inferred from homology"/>
<evidence type="ECO:0000313" key="18">
    <source>
        <dbReference type="Proteomes" id="UP000492821"/>
    </source>
</evidence>
<evidence type="ECO:0000256" key="3">
    <source>
        <dbReference type="ARBA" id="ARBA00005867"/>
    </source>
</evidence>
<keyword evidence="5" id="KW-1003">Cell membrane</keyword>
<comment type="similarity">
    <text evidence="3">Belongs to the extended synaptotagmin family.</text>
</comment>
<comment type="subcellular location">
    <subcellularLocation>
        <location evidence="1">Cell membrane</location>
        <topology evidence="1">Peripheral membrane protein</topology>
    </subcellularLocation>
    <subcellularLocation>
        <location evidence="2">Endoplasmic reticulum membrane</location>
        <topology evidence="2">Multi-pass membrane protein</topology>
    </subcellularLocation>
</comment>
<dbReference type="GO" id="GO:0005509">
    <property type="term" value="F:calcium ion binding"/>
    <property type="evidence" value="ECO:0007669"/>
    <property type="project" value="TreeGrafter"/>
</dbReference>
<dbReference type="CDD" id="cd08391">
    <property type="entry name" value="C2A_C2C_Synaptotagmin_like"/>
    <property type="match status" value="1"/>
</dbReference>